<organism evidence="2 3">
    <name type="scientific">Sclerotinia borealis (strain F-4128)</name>
    <dbReference type="NCBI Taxonomy" id="1432307"/>
    <lineage>
        <taxon>Eukaryota</taxon>
        <taxon>Fungi</taxon>
        <taxon>Dikarya</taxon>
        <taxon>Ascomycota</taxon>
        <taxon>Pezizomycotina</taxon>
        <taxon>Leotiomycetes</taxon>
        <taxon>Helotiales</taxon>
        <taxon>Sclerotiniaceae</taxon>
        <taxon>Sclerotinia</taxon>
    </lineage>
</organism>
<evidence type="ECO:0000256" key="1">
    <source>
        <dbReference type="SAM" id="MobiDB-lite"/>
    </source>
</evidence>
<dbReference type="EMBL" id="AYSA01000337">
    <property type="protein sequence ID" value="ESZ93178.1"/>
    <property type="molecule type" value="Genomic_DNA"/>
</dbReference>
<reference evidence="2 3" key="1">
    <citation type="journal article" date="2014" name="Genome Announc.">
        <title>Draft genome sequence of Sclerotinia borealis, a psychrophilic plant pathogenic fungus.</title>
        <authorList>
            <person name="Mardanov A.V."/>
            <person name="Beletsky A.V."/>
            <person name="Kadnikov V.V."/>
            <person name="Ignatov A.N."/>
            <person name="Ravin N.V."/>
        </authorList>
    </citation>
    <scope>NUCLEOTIDE SEQUENCE [LARGE SCALE GENOMIC DNA]</scope>
    <source>
        <strain evidence="3">F-4157</strain>
    </source>
</reference>
<keyword evidence="3" id="KW-1185">Reference proteome</keyword>
<evidence type="ECO:0000313" key="3">
    <source>
        <dbReference type="Proteomes" id="UP000019487"/>
    </source>
</evidence>
<accession>W9CBH8</accession>
<gene>
    <name evidence="2" type="ORF">SBOR_6457</name>
</gene>
<dbReference type="Proteomes" id="UP000019487">
    <property type="component" value="Unassembled WGS sequence"/>
</dbReference>
<sequence length="381" mass="42940">MTGNYPKHNIPNGFLTPPAEAFTTNKKRGRSASVPGSERTSRSSLSRITLVDQDAQIATHSGLEDSDSIAPSKYSCLDHLLAILHIIFCIPLSIKMKMRSSGPIQGVPSDMESCPWVLPVLVLSTRRDTDKQPVPKRAKCTLDTGNMQGDIVSREFVEKILEYSELNFVPLTEEEKEGGFGVTGHKLVPEGAIYLTWYHNKSTRVFHDMRFLISPHSQCDLIIGARSIQKYNLLGVPNLMATTNTRVANSKDLIMDKKEEDLVRNLLKRQKSFEDKETELLAACKDTENDKDLKNLQDRRDVAAQKLEIRKAEIVNNKELVDELEKGLENLPGYSGDETSIFKEDQFQMSSNALKNRGLRNFIVFVGMRHQKMPGMDIARF</sequence>
<comment type="caution">
    <text evidence="2">The sequence shown here is derived from an EMBL/GenBank/DDBJ whole genome shotgun (WGS) entry which is preliminary data.</text>
</comment>
<proteinExistence type="predicted"/>
<dbReference type="OrthoDB" id="3799661at2759"/>
<evidence type="ECO:0000313" key="2">
    <source>
        <dbReference type="EMBL" id="ESZ93178.1"/>
    </source>
</evidence>
<dbReference type="HOGENOM" id="CLU_731578_0_0_1"/>
<protein>
    <submittedName>
        <fullName evidence="2">Uncharacterized protein</fullName>
    </submittedName>
</protein>
<name>W9CBH8_SCLBF</name>
<dbReference type="AlphaFoldDB" id="W9CBH8"/>
<feature type="region of interest" description="Disordered" evidence="1">
    <location>
        <begin position="1"/>
        <end position="46"/>
    </location>
</feature>